<feature type="signal peptide" evidence="1">
    <location>
        <begin position="1"/>
        <end position="23"/>
    </location>
</feature>
<dbReference type="Pfam" id="PF11276">
    <property type="entry name" value="DUF3078"/>
    <property type="match status" value="1"/>
</dbReference>
<keyword evidence="1" id="KW-0732">Signal</keyword>
<protein>
    <recommendedName>
        <fullName evidence="4">DUF3078 domain-containing protein</fullName>
    </recommendedName>
</protein>
<dbReference type="Proteomes" id="UP000056252">
    <property type="component" value="Chromosome"/>
</dbReference>
<reference evidence="3" key="1">
    <citation type="submission" date="2015-11" db="EMBL/GenBank/DDBJ databases">
        <authorList>
            <person name="Holder M.E."/>
            <person name="Ajami N.J."/>
            <person name="Petrosino J.F."/>
        </authorList>
    </citation>
    <scope>NUCLEOTIDE SEQUENCE [LARGE SCALE GENOMIC DNA]</scope>
    <source>
        <strain evidence="3">F0113</strain>
    </source>
</reference>
<keyword evidence="3" id="KW-1185">Reference proteome</keyword>
<dbReference type="RefSeq" id="WP_051559342.1">
    <property type="nucleotide sequence ID" value="NZ_CP013195.1"/>
</dbReference>
<dbReference type="eggNOG" id="COG3137">
    <property type="taxonomic scope" value="Bacteria"/>
</dbReference>
<evidence type="ECO:0008006" key="4">
    <source>
        <dbReference type="Google" id="ProtNLM"/>
    </source>
</evidence>
<sequence length="423" mass="49314">MNIMRIKYLLVFSFALATLSATAQLRISKPLSSDFVKRYVDSLAMSKHQLDSQSFKSCPSDRMALLFMPATFYHSPAARLLRYSNEPQNAYDEEIDRALMNMYLNRPDLITIDERTLTQIGPAITPEKTTLKPATDIIDKVAPTPAEPLISPVDVVVKKPNFWTFGGDYYLQFLQNYISSNWYKGGESNYSMVGSVTIQANYNNKQKVKWDNKLELKLGYQTTRGDTIHRYKSSEDLIRYTGKLGLQATKRWYYTLQLIANTQFTHGFKNNDPRIYSGFMSPFNLNMSLGMDYNVDWFKSRLKGTMHIAPLAGNFRYVRLLDLSQRYGLDEGKHTLVDYGSEFTVDLNWKLSEMIKWRMRIYGYTTYRRAELEWENTIAFQFNKYFSTNLFIYPRFDDGTTPDHHHGYWQLKEYASIGFAYSF</sequence>
<dbReference type="EMBL" id="CP013195">
    <property type="protein sequence ID" value="ALO48347.1"/>
    <property type="molecule type" value="Genomic_DNA"/>
</dbReference>
<accession>A0A0S2KJ64</accession>
<evidence type="ECO:0000256" key="1">
    <source>
        <dbReference type="SAM" id="SignalP"/>
    </source>
</evidence>
<dbReference type="InterPro" id="IPR021428">
    <property type="entry name" value="DUF3078"/>
</dbReference>
<dbReference type="STRING" id="76123.AS203_03995"/>
<feature type="chain" id="PRO_5006601742" description="DUF3078 domain-containing protein" evidence="1">
    <location>
        <begin position="24"/>
        <end position="423"/>
    </location>
</feature>
<evidence type="ECO:0000313" key="2">
    <source>
        <dbReference type="EMBL" id="ALO48347.1"/>
    </source>
</evidence>
<gene>
    <name evidence="2" type="ORF">AS203_03995</name>
</gene>
<organism evidence="2 3">
    <name type="scientific">Hoylesella enoeca</name>
    <dbReference type="NCBI Taxonomy" id="76123"/>
    <lineage>
        <taxon>Bacteria</taxon>
        <taxon>Pseudomonadati</taxon>
        <taxon>Bacteroidota</taxon>
        <taxon>Bacteroidia</taxon>
        <taxon>Bacteroidales</taxon>
        <taxon>Prevotellaceae</taxon>
        <taxon>Hoylesella</taxon>
    </lineage>
</organism>
<evidence type="ECO:0000313" key="3">
    <source>
        <dbReference type="Proteomes" id="UP000056252"/>
    </source>
</evidence>
<proteinExistence type="predicted"/>
<dbReference type="OrthoDB" id="1495718at2"/>
<dbReference type="KEGG" id="peo:AS203_03995"/>
<dbReference type="AlphaFoldDB" id="A0A0S2KJ64"/>
<name>A0A0S2KJ64_9BACT</name>